<dbReference type="OMA" id="DHANKYY"/>
<evidence type="ECO:0000313" key="4">
    <source>
        <dbReference type="Proteomes" id="UP000008281"/>
    </source>
</evidence>
<gene>
    <name evidence="3" type="primary">Cre-dos-3</name>
    <name evidence="3" type="ORF">CRE_25747</name>
</gene>
<dbReference type="Proteomes" id="UP000008281">
    <property type="component" value="Unassembled WGS sequence"/>
</dbReference>
<dbReference type="STRING" id="31234.E3MLE4"/>
<dbReference type="EMBL" id="DS268454">
    <property type="protein sequence ID" value="EFP04390.1"/>
    <property type="molecule type" value="Genomic_DNA"/>
</dbReference>
<dbReference type="HOGENOM" id="CLU_387925_0_0_1"/>
<organism evidence="4">
    <name type="scientific">Caenorhabditis remanei</name>
    <name type="common">Caenorhabditis vulgaris</name>
    <dbReference type="NCBI Taxonomy" id="31234"/>
    <lineage>
        <taxon>Eukaryota</taxon>
        <taxon>Metazoa</taxon>
        <taxon>Ecdysozoa</taxon>
        <taxon>Nematoda</taxon>
        <taxon>Chromadorea</taxon>
        <taxon>Rhabditida</taxon>
        <taxon>Rhabditina</taxon>
        <taxon>Rhabditomorpha</taxon>
        <taxon>Rhabditoidea</taxon>
        <taxon>Rhabditidae</taxon>
        <taxon>Peloderinae</taxon>
        <taxon>Caenorhabditis</taxon>
    </lineage>
</organism>
<dbReference type="eggNOG" id="ENOG502TIYG">
    <property type="taxonomic scope" value="Eukaryota"/>
</dbReference>
<feature type="compositionally biased region" description="Acidic residues" evidence="1">
    <location>
        <begin position="224"/>
        <end position="236"/>
    </location>
</feature>
<feature type="region of interest" description="Disordered" evidence="1">
    <location>
        <begin position="219"/>
        <end position="257"/>
    </location>
</feature>
<reference evidence="3" key="1">
    <citation type="submission" date="2007-07" db="EMBL/GenBank/DDBJ databases">
        <title>PCAP assembly of the Caenorhabditis remanei genome.</title>
        <authorList>
            <consortium name="The Caenorhabditis remanei Sequencing Consortium"/>
            <person name="Wilson R.K."/>
        </authorList>
    </citation>
    <scope>NUCLEOTIDE SEQUENCE [LARGE SCALE GENOMIC DNA]</scope>
    <source>
        <strain evidence="3">PB4641</strain>
    </source>
</reference>
<dbReference type="PANTHER" id="PTHR35015">
    <property type="entry name" value="PROTEIN CBR-OSM-7-RELATED"/>
    <property type="match status" value="1"/>
</dbReference>
<evidence type="ECO:0000313" key="3">
    <source>
        <dbReference type="EMBL" id="EFP04390.1"/>
    </source>
</evidence>
<feature type="transmembrane region" description="Helical" evidence="2">
    <location>
        <begin position="6"/>
        <end position="32"/>
    </location>
</feature>
<feature type="compositionally biased region" description="Polar residues" evidence="1">
    <location>
        <begin position="383"/>
        <end position="396"/>
    </location>
</feature>
<evidence type="ECO:0000256" key="1">
    <source>
        <dbReference type="SAM" id="MobiDB-lite"/>
    </source>
</evidence>
<keyword evidence="2" id="KW-0472">Membrane</keyword>
<proteinExistence type="predicted"/>
<feature type="region of interest" description="Disordered" evidence="1">
    <location>
        <begin position="307"/>
        <end position="329"/>
    </location>
</feature>
<keyword evidence="2" id="KW-0812">Transmembrane</keyword>
<dbReference type="OrthoDB" id="5816579at2759"/>
<keyword evidence="4" id="KW-1185">Reference proteome</keyword>
<dbReference type="InParanoid" id="E3MLE4"/>
<sequence>MWIPILVYFCILTGNLYFSHFLINCFVVLGLVQPRELMLRRACQTDPTFSFCRNHMKTAEIRTESQKKRDVFLQWAFVAAKDEQDIEDVDELETTRKTAYSIPDYCTKYAANFKTYCTNGHLEKLEGLLTHFCGSYMKNCNVAGKVEKLTETGKTEEVFPTPTPFYSTTVGPAPKTTYCDGNAQKFTKECEKEGFTPDRFCRKYRELCGKLEKVDADTTKSVDDDLDSLETPDEFEEHEKQDIAVSPKPEEVEGQGAGTDEVTAYCINYNENFNYFCVGDMAPEHEKFCNSYRKNCPDRVSLKQSGSFLGNEGGSERSQEGASSSSDDKTYLYKGSKKEYCEKFSVNYEYYCKGPIENAEIFTKFCPSYKKACVKNQAPANPFSASKGQIKVSSGGDSDFPDVDHPKEGRSKSSRRRSRKLKKRPCSADCDERIFPHCTKECKCDYDYPAVQKFCNPPPLPMFLNTCRLWYYGCPKYEQYHYASQFIYSKAEKGKVLEGPKTQTTFQLLAPSGETLPYKPARFKRETDMVLWPKEPEIESMDNNNNNSIMGNATVDFSMDEKAMEDGDKMVQLKNGTTIHLVAAPPLPKQTKAKDQVLKDSKPAVPNLPRIKKTTGGEAVPVYSDSVFSNALAQYNSLTDSRGILHRPRSRSPFTKPGLWEPNPDDPHNRDHANKYYYRPESVNVDWLQGQIAYGAHWAVPAAGVGGTDGFSAIHFPSLGTFLNIPDDYD</sequence>
<dbReference type="GO" id="GO:0005615">
    <property type="term" value="C:extracellular space"/>
    <property type="evidence" value="ECO:0007669"/>
    <property type="project" value="TreeGrafter"/>
</dbReference>
<dbReference type="AlphaFoldDB" id="E3MLE4"/>
<dbReference type="FunCoup" id="E3MLE4">
    <property type="interactions" value="1519"/>
</dbReference>
<name>E3MLE4_CAERE</name>
<dbReference type="GO" id="GO:0005112">
    <property type="term" value="F:Notch binding"/>
    <property type="evidence" value="ECO:0007669"/>
    <property type="project" value="TreeGrafter"/>
</dbReference>
<dbReference type="InterPro" id="IPR053124">
    <property type="entry name" value="Notch_signaling_modulators"/>
</dbReference>
<dbReference type="PANTHER" id="PTHR35015:SF3">
    <property type="entry name" value="DELTA AND OSM-11-LIKE"/>
    <property type="match status" value="1"/>
</dbReference>
<accession>E3MLE4</accession>
<feature type="compositionally biased region" description="Basic and acidic residues" evidence="1">
    <location>
        <begin position="402"/>
        <end position="411"/>
    </location>
</feature>
<feature type="region of interest" description="Disordered" evidence="1">
    <location>
        <begin position="382"/>
        <end position="420"/>
    </location>
</feature>
<feature type="region of interest" description="Disordered" evidence="1">
    <location>
        <begin position="643"/>
        <end position="672"/>
    </location>
</feature>
<keyword evidence="2" id="KW-1133">Transmembrane helix</keyword>
<protein>
    <submittedName>
        <fullName evidence="3">CRE-DOS-3 protein</fullName>
    </submittedName>
</protein>
<dbReference type="GO" id="GO:0045747">
    <property type="term" value="P:positive regulation of Notch signaling pathway"/>
    <property type="evidence" value="ECO:0007669"/>
    <property type="project" value="TreeGrafter"/>
</dbReference>
<evidence type="ECO:0000256" key="2">
    <source>
        <dbReference type="SAM" id="Phobius"/>
    </source>
</evidence>